<keyword evidence="1" id="KW-0812">Transmembrane</keyword>
<dbReference type="CDD" id="cd16935">
    <property type="entry name" value="HATPase_AgrC-ComD-like"/>
    <property type="match status" value="1"/>
</dbReference>
<keyword evidence="4" id="KW-1185">Reference proteome</keyword>
<name>A0A6N9Z6T2_9BIFI</name>
<dbReference type="Gene3D" id="3.30.565.10">
    <property type="entry name" value="Histidine kinase-like ATPase, C-terminal domain"/>
    <property type="match status" value="1"/>
</dbReference>
<gene>
    <name evidence="3" type="ORF">GFD25_10575</name>
</gene>
<dbReference type="SUPFAM" id="SSF55874">
    <property type="entry name" value="ATPase domain of HSP90 chaperone/DNA topoisomerase II/histidine kinase"/>
    <property type="match status" value="1"/>
</dbReference>
<keyword evidence="1" id="KW-1133">Transmembrane helix</keyword>
<feature type="transmembrane region" description="Helical" evidence="1">
    <location>
        <begin position="201"/>
        <end position="220"/>
    </location>
</feature>
<dbReference type="InterPro" id="IPR032834">
    <property type="entry name" value="NatK-like_C"/>
</dbReference>
<accession>A0A6N9Z6T2</accession>
<dbReference type="Pfam" id="PF14501">
    <property type="entry name" value="HATPase_c_5"/>
    <property type="match status" value="1"/>
</dbReference>
<evidence type="ECO:0000313" key="3">
    <source>
        <dbReference type="EMBL" id="NEG90417.1"/>
    </source>
</evidence>
<feature type="transmembrane region" description="Helical" evidence="1">
    <location>
        <begin position="101"/>
        <end position="124"/>
    </location>
</feature>
<dbReference type="RefSeq" id="WP_163232660.1">
    <property type="nucleotide sequence ID" value="NZ_WHZW01000025.1"/>
</dbReference>
<feature type="transmembrane region" description="Helical" evidence="1">
    <location>
        <begin position="136"/>
        <end position="159"/>
    </location>
</feature>
<dbReference type="InterPro" id="IPR036890">
    <property type="entry name" value="HATPase_C_sf"/>
</dbReference>
<keyword evidence="1" id="KW-0472">Membrane</keyword>
<dbReference type="AlphaFoldDB" id="A0A6N9Z6T2"/>
<organism evidence="3 4">
    <name type="scientific">Bifidobacterium aerophilum</name>
    <dbReference type="NCBI Taxonomy" id="1798155"/>
    <lineage>
        <taxon>Bacteria</taxon>
        <taxon>Bacillati</taxon>
        <taxon>Actinomycetota</taxon>
        <taxon>Actinomycetes</taxon>
        <taxon>Bifidobacteriales</taxon>
        <taxon>Bifidobacteriaceae</taxon>
        <taxon>Bifidobacterium</taxon>
    </lineage>
</organism>
<protein>
    <submittedName>
        <fullName evidence="3">GHKL domain-containing protein</fullName>
    </submittedName>
</protein>
<evidence type="ECO:0000259" key="2">
    <source>
        <dbReference type="Pfam" id="PF14501"/>
    </source>
</evidence>
<dbReference type="EMBL" id="WHZW01000025">
    <property type="protein sequence ID" value="NEG90417.1"/>
    <property type="molecule type" value="Genomic_DNA"/>
</dbReference>
<feature type="transmembrane region" description="Helical" evidence="1">
    <location>
        <begin position="37"/>
        <end position="61"/>
    </location>
</feature>
<feature type="domain" description="Sensor histidine kinase NatK-like C-terminal" evidence="2">
    <location>
        <begin position="329"/>
        <end position="435"/>
    </location>
</feature>
<feature type="transmembrane region" description="Helical" evidence="1">
    <location>
        <begin position="6"/>
        <end position="25"/>
    </location>
</feature>
<reference evidence="3 4" key="1">
    <citation type="submission" date="2019-10" db="EMBL/GenBank/DDBJ databases">
        <title>Bifidobacterium from non-human primates.</title>
        <authorList>
            <person name="Modesto M."/>
        </authorList>
    </citation>
    <scope>NUCLEOTIDE SEQUENCE [LARGE SCALE GENOMIC DNA]</scope>
    <source>
        <strain evidence="3 4">TRE17</strain>
    </source>
</reference>
<evidence type="ECO:0000256" key="1">
    <source>
        <dbReference type="SAM" id="Phobius"/>
    </source>
</evidence>
<dbReference type="Proteomes" id="UP000469194">
    <property type="component" value="Unassembled WGS sequence"/>
</dbReference>
<feature type="transmembrane region" description="Helical" evidence="1">
    <location>
        <begin position="73"/>
        <end position="94"/>
    </location>
</feature>
<comment type="caution">
    <text evidence="3">The sequence shown here is derived from an EMBL/GenBank/DDBJ whole genome shotgun (WGS) entry which is preliminary data.</text>
</comment>
<proteinExistence type="predicted"/>
<evidence type="ECO:0000313" key="4">
    <source>
        <dbReference type="Proteomes" id="UP000469194"/>
    </source>
</evidence>
<sequence>MIIGSFYLFPLELVCATLLFCHGRWEWFSWPAILLRLAVFVAYMVAFGLAFSPLVGLISGVEPDRTLSVTLSSIVYFATCAVALMAVLHLACGIRWLESGVIVVAGYAVQHIAFDLFQIALLLGTAHAMNAPWQYLSLRLAVFVVVYAAMFAAFARRFVVDSEKVRGKIRWVVFCTGILAFVIVFNMFTPDGDNRVQLTGHAYSLVCGILVLGMLMLAVANDRLHGDLELLRQVDRLKAEQYELTREKIDLINIKCHDIRKIVASAAGAGGLSKETLRDIEDNIRVYDAIFRTGNDALDALLTEKSLYCSGNGIALTCSADGRRLGFMDRADLYSLFGNVLDNAVESAQRVPQDGKRVIDFTIADKGGLLVVKETNYYDESHPLTFRDGLPVTTKDDSGYHGFGMKSIARQVAKYGGDMTIDAADGLFSLTIVLPVPE</sequence>
<feature type="transmembrane region" description="Helical" evidence="1">
    <location>
        <begin position="171"/>
        <end position="189"/>
    </location>
</feature>